<organism evidence="2 3">
    <name type="scientific">Oryza sativa subsp. japonica</name>
    <name type="common">Rice</name>
    <dbReference type="NCBI Taxonomy" id="39947"/>
    <lineage>
        <taxon>Eukaryota</taxon>
        <taxon>Viridiplantae</taxon>
        <taxon>Streptophyta</taxon>
        <taxon>Embryophyta</taxon>
        <taxon>Tracheophyta</taxon>
        <taxon>Spermatophyta</taxon>
        <taxon>Magnoliopsida</taxon>
        <taxon>Liliopsida</taxon>
        <taxon>Poales</taxon>
        <taxon>Poaceae</taxon>
        <taxon>BOP clade</taxon>
        <taxon>Oryzoideae</taxon>
        <taxon>Oryzeae</taxon>
        <taxon>Oryzinae</taxon>
        <taxon>Oryza</taxon>
        <taxon>Oryza sativa</taxon>
    </lineage>
</organism>
<evidence type="ECO:0000313" key="3">
    <source>
        <dbReference type="Proteomes" id="UP000059680"/>
    </source>
</evidence>
<reference evidence="2 3" key="2">
    <citation type="journal article" date="2013" name="Plant Cell Physiol.">
        <title>Rice Annotation Project Database (RAP-DB): an integrative and interactive database for rice genomics.</title>
        <authorList>
            <person name="Sakai H."/>
            <person name="Lee S.S."/>
            <person name="Tanaka T."/>
            <person name="Numa H."/>
            <person name="Kim J."/>
            <person name="Kawahara Y."/>
            <person name="Wakimoto H."/>
            <person name="Yang C.C."/>
            <person name="Iwamoto M."/>
            <person name="Abe T."/>
            <person name="Yamada Y."/>
            <person name="Muto A."/>
            <person name="Inokuchi H."/>
            <person name="Ikemura T."/>
            <person name="Matsumoto T."/>
            <person name="Sasaki T."/>
            <person name="Itoh T."/>
        </authorList>
    </citation>
    <scope>NUCLEOTIDE SEQUENCE [LARGE SCALE GENOMIC DNA]</scope>
    <source>
        <strain evidence="3">cv. Nipponbare</strain>
    </source>
</reference>
<evidence type="ECO:0000313" key="2">
    <source>
        <dbReference type="EMBL" id="BAT10354.1"/>
    </source>
</evidence>
<dbReference type="Gramene" id="Os10t0329400-00">
    <property type="protein sequence ID" value="Os10t0329400-00"/>
    <property type="gene ID" value="Os10g0329400"/>
</dbReference>
<feature type="compositionally biased region" description="Pro residues" evidence="1">
    <location>
        <begin position="52"/>
        <end position="63"/>
    </location>
</feature>
<dbReference type="PaxDb" id="39947-A0A0N7KRL5"/>
<feature type="region of interest" description="Disordered" evidence="1">
    <location>
        <begin position="38"/>
        <end position="90"/>
    </location>
</feature>
<feature type="non-terminal residue" evidence="2">
    <location>
        <position position="1"/>
    </location>
</feature>
<gene>
    <name evidence="2" type="ordered locus">Os10g0329400</name>
    <name evidence="2" type="ORF">OSNPB_100329400</name>
</gene>
<dbReference type="Proteomes" id="UP000059680">
    <property type="component" value="Chromosome 10"/>
</dbReference>
<keyword evidence="3" id="KW-1185">Reference proteome</keyword>
<evidence type="ECO:0000256" key="1">
    <source>
        <dbReference type="SAM" id="MobiDB-lite"/>
    </source>
</evidence>
<protein>
    <submittedName>
        <fullName evidence="2">Os10g0329400 protein</fullName>
    </submittedName>
</protein>
<proteinExistence type="predicted"/>
<accession>A0A0N7KRL5</accession>
<feature type="compositionally biased region" description="Basic residues" evidence="1">
    <location>
        <begin position="72"/>
        <end position="83"/>
    </location>
</feature>
<reference evidence="3" key="1">
    <citation type="journal article" date="2005" name="Nature">
        <title>The map-based sequence of the rice genome.</title>
        <authorList>
            <consortium name="International rice genome sequencing project (IRGSP)"/>
            <person name="Matsumoto T."/>
            <person name="Wu J."/>
            <person name="Kanamori H."/>
            <person name="Katayose Y."/>
            <person name="Fujisawa M."/>
            <person name="Namiki N."/>
            <person name="Mizuno H."/>
            <person name="Yamamoto K."/>
            <person name="Antonio B.A."/>
            <person name="Baba T."/>
            <person name="Sakata K."/>
            <person name="Nagamura Y."/>
            <person name="Aoki H."/>
            <person name="Arikawa K."/>
            <person name="Arita K."/>
            <person name="Bito T."/>
            <person name="Chiden Y."/>
            <person name="Fujitsuka N."/>
            <person name="Fukunaka R."/>
            <person name="Hamada M."/>
            <person name="Harada C."/>
            <person name="Hayashi A."/>
            <person name="Hijishita S."/>
            <person name="Honda M."/>
            <person name="Hosokawa S."/>
            <person name="Ichikawa Y."/>
            <person name="Idonuma A."/>
            <person name="Iijima M."/>
            <person name="Ikeda M."/>
            <person name="Ikeno M."/>
            <person name="Ito K."/>
            <person name="Ito S."/>
            <person name="Ito T."/>
            <person name="Ito Y."/>
            <person name="Ito Y."/>
            <person name="Iwabuchi A."/>
            <person name="Kamiya K."/>
            <person name="Karasawa W."/>
            <person name="Kurita K."/>
            <person name="Katagiri S."/>
            <person name="Kikuta A."/>
            <person name="Kobayashi H."/>
            <person name="Kobayashi N."/>
            <person name="Machita K."/>
            <person name="Maehara T."/>
            <person name="Masukawa M."/>
            <person name="Mizubayashi T."/>
            <person name="Mukai Y."/>
            <person name="Nagasaki H."/>
            <person name="Nagata Y."/>
            <person name="Naito S."/>
            <person name="Nakashima M."/>
            <person name="Nakama Y."/>
            <person name="Nakamichi Y."/>
            <person name="Nakamura M."/>
            <person name="Meguro A."/>
            <person name="Negishi M."/>
            <person name="Ohta I."/>
            <person name="Ohta T."/>
            <person name="Okamoto M."/>
            <person name="Ono N."/>
            <person name="Saji S."/>
            <person name="Sakaguchi M."/>
            <person name="Sakai K."/>
            <person name="Shibata M."/>
            <person name="Shimokawa T."/>
            <person name="Song J."/>
            <person name="Takazaki Y."/>
            <person name="Terasawa K."/>
            <person name="Tsugane M."/>
            <person name="Tsuji K."/>
            <person name="Ueda S."/>
            <person name="Waki K."/>
            <person name="Yamagata H."/>
            <person name="Yamamoto M."/>
            <person name="Yamamoto S."/>
            <person name="Yamane H."/>
            <person name="Yoshiki S."/>
            <person name="Yoshihara R."/>
            <person name="Yukawa K."/>
            <person name="Zhong H."/>
            <person name="Yano M."/>
            <person name="Yuan Q."/>
            <person name="Ouyang S."/>
            <person name="Liu J."/>
            <person name="Jones K.M."/>
            <person name="Gansberger K."/>
            <person name="Moffat K."/>
            <person name="Hill J."/>
            <person name="Bera J."/>
            <person name="Fadrosh D."/>
            <person name="Jin S."/>
            <person name="Johri S."/>
            <person name="Kim M."/>
            <person name="Overton L."/>
            <person name="Reardon M."/>
            <person name="Tsitrin T."/>
            <person name="Vuong H."/>
            <person name="Weaver B."/>
            <person name="Ciecko A."/>
            <person name="Tallon L."/>
            <person name="Jackson J."/>
            <person name="Pai G."/>
            <person name="Aken S.V."/>
            <person name="Utterback T."/>
            <person name="Reidmuller S."/>
            <person name="Feldblyum T."/>
            <person name="Hsiao J."/>
            <person name="Zismann V."/>
            <person name="Iobst S."/>
            <person name="de Vazeille A.R."/>
            <person name="Buell C.R."/>
            <person name="Ying K."/>
            <person name="Li Y."/>
            <person name="Lu T."/>
            <person name="Huang Y."/>
            <person name="Zhao Q."/>
            <person name="Feng Q."/>
            <person name="Zhang L."/>
            <person name="Zhu J."/>
            <person name="Weng Q."/>
            <person name="Mu J."/>
            <person name="Lu Y."/>
            <person name="Fan D."/>
            <person name="Liu Y."/>
            <person name="Guan J."/>
            <person name="Zhang Y."/>
            <person name="Yu S."/>
            <person name="Liu X."/>
            <person name="Zhang Y."/>
            <person name="Hong G."/>
            <person name="Han B."/>
            <person name="Choisne N."/>
            <person name="Demange N."/>
            <person name="Orjeda G."/>
            <person name="Samain S."/>
            <person name="Cattolico L."/>
            <person name="Pelletier E."/>
            <person name="Couloux A."/>
            <person name="Segurens B."/>
            <person name="Wincker P."/>
            <person name="D'Hont A."/>
            <person name="Scarpelli C."/>
            <person name="Weissenbach J."/>
            <person name="Salanoubat M."/>
            <person name="Quetier F."/>
            <person name="Yu Y."/>
            <person name="Kim H.R."/>
            <person name="Rambo T."/>
            <person name="Currie J."/>
            <person name="Collura K."/>
            <person name="Luo M."/>
            <person name="Yang T."/>
            <person name="Ammiraju J.S.S."/>
            <person name="Engler F."/>
            <person name="Soderlund C."/>
            <person name="Wing R.A."/>
            <person name="Palmer L.E."/>
            <person name="de la Bastide M."/>
            <person name="Spiegel L."/>
            <person name="Nascimento L."/>
            <person name="Zutavern T."/>
            <person name="O'Shaughnessy A."/>
            <person name="Dike S."/>
            <person name="Dedhia N."/>
            <person name="Preston R."/>
            <person name="Balija V."/>
            <person name="McCombie W.R."/>
            <person name="Chow T."/>
            <person name="Chen H."/>
            <person name="Chung M."/>
            <person name="Chen C."/>
            <person name="Shaw J."/>
            <person name="Wu H."/>
            <person name="Hsiao K."/>
            <person name="Chao Y."/>
            <person name="Chu M."/>
            <person name="Cheng C."/>
            <person name="Hour A."/>
            <person name="Lee P."/>
            <person name="Lin S."/>
            <person name="Lin Y."/>
            <person name="Liou J."/>
            <person name="Liu S."/>
            <person name="Hsing Y."/>
            <person name="Raghuvanshi S."/>
            <person name="Mohanty A."/>
            <person name="Bharti A.K."/>
            <person name="Gaur A."/>
            <person name="Gupta V."/>
            <person name="Kumar D."/>
            <person name="Ravi V."/>
            <person name="Vij S."/>
            <person name="Kapur A."/>
            <person name="Khurana P."/>
            <person name="Khurana P."/>
            <person name="Khurana J.P."/>
            <person name="Tyagi A.K."/>
            <person name="Gaikwad K."/>
            <person name="Singh A."/>
            <person name="Dalal V."/>
            <person name="Srivastava S."/>
            <person name="Dixit A."/>
            <person name="Pal A.K."/>
            <person name="Ghazi I.A."/>
            <person name="Yadav M."/>
            <person name="Pandit A."/>
            <person name="Bhargava A."/>
            <person name="Sureshbabu K."/>
            <person name="Batra K."/>
            <person name="Sharma T.R."/>
            <person name="Mohapatra T."/>
            <person name="Singh N.K."/>
            <person name="Messing J."/>
            <person name="Nelson A.B."/>
            <person name="Fuks G."/>
            <person name="Kavchok S."/>
            <person name="Keizer G."/>
            <person name="Linton E."/>
            <person name="Llaca V."/>
            <person name="Song R."/>
            <person name="Tanyolac B."/>
            <person name="Young S."/>
            <person name="Ho-Il K."/>
            <person name="Hahn J.H."/>
            <person name="Sangsakoo G."/>
            <person name="Vanavichit A."/>
            <person name="de Mattos Luiz.A.T."/>
            <person name="Zimmer P.D."/>
            <person name="Malone G."/>
            <person name="Dellagostin O."/>
            <person name="de Oliveira A.C."/>
            <person name="Bevan M."/>
            <person name="Bancroft I."/>
            <person name="Minx P."/>
            <person name="Cordum H."/>
            <person name="Wilson R."/>
            <person name="Cheng Z."/>
            <person name="Jin W."/>
            <person name="Jiang J."/>
            <person name="Leong S.A."/>
            <person name="Iwama H."/>
            <person name="Gojobori T."/>
            <person name="Itoh T."/>
            <person name="Niimura Y."/>
            <person name="Fujii Y."/>
            <person name="Habara T."/>
            <person name="Sakai H."/>
            <person name="Sato Y."/>
            <person name="Wilson G."/>
            <person name="Kumar K."/>
            <person name="McCouch S."/>
            <person name="Juretic N."/>
            <person name="Hoen D."/>
            <person name="Wright S."/>
            <person name="Bruskiewich R."/>
            <person name="Bureau T."/>
            <person name="Miyao A."/>
            <person name="Hirochika H."/>
            <person name="Nishikawa T."/>
            <person name="Kadowaki K."/>
            <person name="Sugiura M."/>
            <person name="Burr B."/>
            <person name="Sasaki T."/>
        </authorList>
    </citation>
    <scope>NUCLEOTIDE SEQUENCE [LARGE SCALE GENOMIC DNA]</scope>
    <source>
        <strain evidence="3">cv. Nipponbare</strain>
    </source>
</reference>
<dbReference type="AlphaFoldDB" id="A0A0N7KRL5"/>
<reference evidence="2 3" key="3">
    <citation type="journal article" date="2013" name="Rice">
        <title>Improvement of the Oryza sativa Nipponbare reference genome using next generation sequence and optical map data.</title>
        <authorList>
            <person name="Kawahara Y."/>
            <person name="de la Bastide M."/>
            <person name="Hamilton J.P."/>
            <person name="Kanamori H."/>
            <person name="McCombie W.R."/>
            <person name="Ouyang S."/>
            <person name="Schwartz D.C."/>
            <person name="Tanaka T."/>
            <person name="Wu J."/>
            <person name="Zhou S."/>
            <person name="Childs K.L."/>
            <person name="Davidson R.M."/>
            <person name="Lin H."/>
            <person name="Quesada-Ocampo L."/>
            <person name="Vaillancourt B."/>
            <person name="Sakai H."/>
            <person name="Lee S.S."/>
            <person name="Kim J."/>
            <person name="Numa H."/>
            <person name="Itoh T."/>
            <person name="Buell C.R."/>
            <person name="Matsumoto T."/>
        </authorList>
    </citation>
    <scope>NUCLEOTIDE SEQUENCE [LARGE SCALE GENOMIC DNA]</scope>
    <source>
        <strain evidence="3">cv. Nipponbare</strain>
    </source>
</reference>
<dbReference type="EMBL" id="AP014966">
    <property type="protein sequence ID" value="BAT10354.1"/>
    <property type="molecule type" value="Genomic_DNA"/>
</dbReference>
<name>A0A0N7KRL5_ORYSJ</name>
<sequence length="111" mass="12214">IKPHRSSLSPPGSRPSIRRSGYFPYSLCRPLPSLGALQSGTPLAAGVTASSPPEPGAPSPPPLCSTEEKKKKETGRRRRRRRRGEKEKEKGIPDSRVYFIWIATYGISSIK</sequence>
<dbReference type="InParanoid" id="A0A0N7KRL5"/>